<dbReference type="WBParaSite" id="nRc.2.0.1.t47680-RA">
    <property type="protein sequence ID" value="nRc.2.0.1.t47680-RA"/>
    <property type="gene ID" value="nRc.2.0.1.g47680"/>
</dbReference>
<evidence type="ECO:0000313" key="7">
    <source>
        <dbReference type="WBParaSite" id="nRc.2.0.1.t47680-RA"/>
    </source>
</evidence>
<dbReference type="Proteomes" id="UP000887565">
    <property type="component" value="Unplaced"/>
</dbReference>
<dbReference type="Gene3D" id="3.10.20.370">
    <property type="match status" value="1"/>
</dbReference>
<dbReference type="AlphaFoldDB" id="A0A915L975"/>
<evidence type="ECO:0000313" key="6">
    <source>
        <dbReference type="Proteomes" id="UP000887565"/>
    </source>
</evidence>
<accession>A0A915L975</accession>
<evidence type="ECO:0000256" key="2">
    <source>
        <dbReference type="ARBA" id="ARBA00022759"/>
    </source>
</evidence>
<dbReference type="InterPro" id="IPR050951">
    <property type="entry name" value="Retrovirus_Pol_polyprotein"/>
</dbReference>
<dbReference type="InterPro" id="IPR041577">
    <property type="entry name" value="RT_RNaseH_2"/>
</dbReference>
<keyword evidence="4" id="KW-0511">Multifunctional enzyme</keyword>
<dbReference type="CDD" id="cd09274">
    <property type="entry name" value="RNase_HI_RT_Ty3"/>
    <property type="match status" value="1"/>
</dbReference>
<protein>
    <submittedName>
        <fullName evidence="7">Reverse transcriptase/retrotransposon-derived protein RNase H-like domain-containing protein</fullName>
    </submittedName>
</protein>
<name>A0A915L975_ROMCU</name>
<keyword evidence="3" id="KW-0808">Transferase</keyword>
<proteinExistence type="predicted"/>
<reference evidence="7" key="1">
    <citation type="submission" date="2022-11" db="UniProtKB">
        <authorList>
            <consortium name="WormBaseParasite"/>
        </authorList>
    </citation>
    <scope>IDENTIFICATION</scope>
</reference>
<feature type="domain" description="Reverse transcriptase/retrotransposon-derived protein RNase H-like" evidence="5">
    <location>
        <begin position="2"/>
        <end position="100"/>
    </location>
</feature>
<keyword evidence="6" id="KW-1185">Reference proteome</keyword>
<dbReference type="PANTHER" id="PTHR37984">
    <property type="entry name" value="PROTEIN CBG26694"/>
    <property type="match status" value="1"/>
</dbReference>
<dbReference type="SUPFAM" id="SSF56672">
    <property type="entry name" value="DNA/RNA polymerases"/>
    <property type="match status" value="1"/>
</dbReference>
<evidence type="ECO:0000256" key="4">
    <source>
        <dbReference type="ARBA" id="ARBA00023268"/>
    </source>
</evidence>
<dbReference type="InterPro" id="IPR043502">
    <property type="entry name" value="DNA/RNA_pol_sf"/>
</dbReference>
<keyword evidence="3" id="KW-0695">RNA-directed DNA polymerase</keyword>
<organism evidence="6 7">
    <name type="scientific">Romanomermis culicivorax</name>
    <name type="common">Nematode worm</name>
    <dbReference type="NCBI Taxonomy" id="13658"/>
    <lineage>
        <taxon>Eukaryota</taxon>
        <taxon>Metazoa</taxon>
        <taxon>Ecdysozoa</taxon>
        <taxon>Nematoda</taxon>
        <taxon>Enoplea</taxon>
        <taxon>Dorylaimia</taxon>
        <taxon>Mermithida</taxon>
        <taxon>Mermithoidea</taxon>
        <taxon>Mermithidae</taxon>
        <taxon>Romanomermis</taxon>
    </lineage>
</organism>
<dbReference type="Pfam" id="PF17919">
    <property type="entry name" value="RT_RNaseH_2"/>
    <property type="match status" value="1"/>
</dbReference>
<keyword evidence="1" id="KW-0540">Nuclease</keyword>
<dbReference type="PANTHER" id="PTHR37984:SF5">
    <property type="entry name" value="PROTEIN NYNRIN-LIKE"/>
    <property type="match status" value="1"/>
</dbReference>
<keyword evidence="2" id="KW-0255">Endonuclease</keyword>
<dbReference type="FunFam" id="3.10.20.370:FF:000001">
    <property type="entry name" value="Retrovirus-related Pol polyprotein from transposon 17.6-like protein"/>
    <property type="match status" value="1"/>
</dbReference>
<sequence>MDEHPAAFEGIKKALTSSPFLCYPVYDGKAQFVIQTNASRTAIGAILNQENGKNQWVIAYNSCILTDAETQYSTMERECLTIVYGFRMYHHYIYGQNVIVRTDHKPLERLKDK</sequence>
<dbReference type="GO" id="GO:0004519">
    <property type="term" value="F:endonuclease activity"/>
    <property type="evidence" value="ECO:0007669"/>
    <property type="project" value="UniProtKB-KW"/>
</dbReference>
<keyword evidence="2" id="KW-0378">Hydrolase</keyword>
<evidence type="ECO:0000256" key="1">
    <source>
        <dbReference type="ARBA" id="ARBA00022722"/>
    </source>
</evidence>
<evidence type="ECO:0000256" key="3">
    <source>
        <dbReference type="ARBA" id="ARBA00022918"/>
    </source>
</evidence>
<keyword evidence="3" id="KW-0548">Nucleotidyltransferase</keyword>
<dbReference type="GO" id="GO:0003964">
    <property type="term" value="F:RNA-directed DNA polymerase activity"/>
    <property type="evidence" value="ECO:0007669"/>
    <property type="project" value="UniProtKB-KW"/>
</dbReference>
<evidence type="ECO:0000259" key="5">
    <source>
        <dbReference type="Pfam" id="PF17919"/>
    </source>
</evidence>